<dbReference type="SUPFAM" id="SSF53474">
    <property type="entry name" value="alpha/beta-Hydrolases"/>
    <property type="match status" value="1"/>
</dbReference>
<gene>
    <name evidence="1" type="ORF">GGQ92_001036</name>
</gene>
<protein>
    <submittedName>
        <fullName evidence="1">Dienelactone hydrolase</fullName>
    </submittedName>
</protein>
<keyword evidence="2" id="KW-1185">Reference proteome</keyword>
<dbReference type="Proteomes" id="UP000572212">
    <property type="component" value="Unassembled WGS sequence"/>
</dbReference>
<name>A0A841RM84_9BACI</name>
<sequence>MNSLDKLFDEMYEHAMEEAFQAVGPVERKHTLKTNLSKLLGDFTYLDENVIQQEPRVIEVKEFDEYTSEYVMLPVTELLEIPMYILTPKTGKTVHPTVLAIHGHGTGVNEAIGLTIDGEPEPEPTIHNQFALKLVKRGLKVFLPEVIGFGTRRLKRDIEASNINSCEAMSKNLLMEGKTLAGLRVWEARKVLDFIETQDDVIKDNIGMMGFSGGSVISTFTAVLDERPQAVVLSCYPNTFKGSIMSIRHCIDNYIPGILHYAELPEWISLIAPRKLFIEAGEQDHIFPVEYTRQAIKEVQDGYKSRSENFDYDIFPGKHQISGRKSIPWLENQLK</sequence>
<accession>A0A841RM84</accession>
<dbReference type="Pfam" id="PF12715">
    <property type="entry name" value="Abhydrolase_7"/>
    <property type="match status" value="1"/>
</dbReference>
<dbReference type="InterPro" id="IPR029058">
    <property type="entry name" value="AB_hydrolase_fold"/>
</dbReference>
<comment type="caution">
    <text evidence="1">The sequence shown here is derived from an EMBL/GenBank/DDBJ whole genome shotgun (WGS) entry which is preliminary data.</text>
</comment>
<dbReference type="RefSeq" id="WP_184245285.1">
    <property type="nucleotide sequence ID" value="NZ_BAAACU010000002.1"/>
</dbReference>
<evidence type="ECO:0000313" key="1">
    <source>
        <dbReference type="EMBL" id="MBB6512255.1"/>
    </source>
</evidence>
<evidence type="ECO:0000313" key="2">
    <source>
        <dbReference type="Proteomes" id="UP000572212"/>
    </source>
</evidence>
<dbReference type="PANTHER" id="PTHR47381">
    <property type="entry name" value="ALPHA/BETA-HYDROLASES SUPERFAMILY PROTEIN"/>
    <property type="match status" value="1"/>
</dbReference>
<dbReference type="InterPro" id="IPR025890">
    <property type="entry name" value="Abhydrolase_bac"/>
</dbReference>
<dbReference type="PANTHER" id="PTHR47381:SF3">
    <property type="entry name" value="ALPHA_BETA-HYDROLASES SUPERFAMILY PROTEIN"/>
    <property type="match status" value="1"/>
</dbReference>
<dbReference type="AlphaFoldDB" id="A0A841RM84"/>
<reference evidence="1 2" key="1">
    <citation type="submission" date="2020-08" db="EMBL/GenBank/DDBJ databases">
        <title>Genomic Encyclopedia of Type Strains, Phase IV (KMG-IV): sequencing the most valuable type-strain genomes for metagenomic binning, comparative biology and taxonomic classification.</title>
        <authorList>
            <person name="Goeker M."/>
        </authorList>
    </citation>
    <scope>NUCLEOTIDE SEQUENCE [LARGE SCALE GENOMIC DNA]</scope>
    <source>
        <strain evidence="1 2">DSM 11805</strain>
    </source>
</reference>
<proteinExistence type="predicted"/>
<dbReference type="Gene3D" id="3.40.50.1820">
    <property type="entry name" value="alpha/beta hydrolase"/>
    <property type="match status" value="1"/>
</dbReference>
<keyword evidence="1" id="KW-0378">Hydrolase</keyword>
<dbReference type="EMBL" id="JACHON010000002">
    <property type="protein sequence ID" value="MBB6512255.1"/>
    <property type="molecule type" value="Genomic_DNA"/>
</dbReference>
<organism evidence="1 2">
    <name type="scientific">Gracilibacillus halotolerans</name>
    <dbReference type="NCBI Taxonomy" id="74386"/>
    <lineage>
        <taxon>Bacteria</taxon>
        <taxon>Bacillati</taxon>
        <taxon>Bacillota</taxon>
        <taxon>Bacilli</taxon>
        <taxon>Bacillales</taxon>
        <taxon>Bacillaceae</taxon>
        <taxon>Gracilibacillus</taxon>
    </lineage>
</organism>
<dbReference type="GO" id="GO:0016787">
    <property type="term" value="F:hydrolase activity"/>
    <property type="evidence" value="ECO:0007669"/>
    <property type="project" value="UniProtKB-KW"/>
</dbReference>